<evidence type="ECO:0000313" key="6">
    <source>
        <dbReference type="Proteomes" id="UP000887229"/>
    </source>
</evidence>
<name>A0A9P7ZII8_9HYPO</name>
<evidence type="ECO:0000313" key="5">
    <source>
        <dbReference type="EMBL" id="KAG9252332.1"/>
    </source>
</evidence>
<dbReference type="OrthoDB" id="408631at2759"/>
<comment type="caution">
    <text evidence="5">The sequence shown here is derived from an EMBL/GenBank/DDBJ whole genome shotgun (WGS) entry which is preliminary data.</text>
</comment>
<proteinExistence type="inferred from homology"/>
<dbReference type="Gene3D" id="3.40.50.1820">
    <property type="entry name" value="alpha/beta hydrolase"/>
    <property type="match status" value="1"/>
</dbReference>
<evidence type="ECO:0000256" key="2">
    <source>
        <dbReference type="ARBA" id="ARBA00022801"/>
    </source>
</evidence>
<keyword evidence="2 3" id="KW-0378">Hydrolase</keyword>
<dbReference type="RefSeq" id="XP_046116256.1">
    <property type="nucleotide sequence ID" value="XM_046262384.1"/>
</dbReference>
<evidence type="ECO:0000259" key="4">
    <source>
        <dbReference type="Pfam" id="PF00135"/>
    </source>
</evidence>
<organism evidence="5 6">
    <name type="scientific">Emericellopsis atlantica</name>
    <dbReference type="NCBI Taxonomy" id="2614577"/>
    <lineage>
        <taxon>Eukaryota</taxon>
        <taxon>Fungi</taxon>
        <taxon>Dikarya</taxon>
        <taxon>Ascomycota</taxon>
        <taxon>Pezizomycotina</taxon>
        <taxon>Sordariomycetes</taxon>
        <taxon>Hypocreomycetidae</taxon>
        <taxon>Hypocreales</taxon>
        <taxon>Bionectriaceae</taxon>
        <taxon>Emericellopsis</taxon>
    </lineage>
</organism>
<accession>A0A9P7ZII8</accession>
<gene>
    <name evidence="5" type="ORF">F5Z01DRAFT_638600</name>
</gene>
<feature type="chain" id="PRO_5040530579" description="Carboxylic ester hydrolase" evidence="3">
    <location>
        <begin position="19"/>
        <end position="540"/>
    </location>
</feature>
<dbReference type="EC" id="3.1.1.-" evidence="3"/>
<reference evidence="5" key="1">
    <citation type="journal article" date="2021" name="IMA Fungus">
        <title>Genomic characterization of three marine fungi, including Emericellopsis atlantica sp. nov. with signatures of a generalist lifestyle and marine biomass degradation.</title>
        <authorList>
            <person name="Hagestad O.C."/>
            <person name="Hou L."/>
            <person name="Andersen J.H."/>
            <person name="Hansen E.H."/>
            <person name="Altermark B."/>
            <person name="Li C."/>
            <person name="Kuhnert E."/>
            <person name="Cox R.J."/>
            <person name="Crous P.W."/>
            <person name="Spatafora J.W."/>
            <person name="Lail K."/>
            <person name="Amirebrahimi M."/>
            <person name="Lipzen A."/>
            <person name="Pangilinan J."/>
            <person name="Andreopoulos W."/>
            <person name="Hayes R.D."/>
            <person name="Ng V."/>
            <person name="Grigoriev I.V."/>
            <person name="Jackson S.A."/>
            <person name="Sutton T.D.S."/>
            <person name="Dobson A.D.W."/>
            <person name="Rama T."/>
        </authorList>
    </citation>
    <scope>NUCLEOTIDE SEQUENCE</scope>
    <source>
        <strain evidence="5">TS7</strain>
    </source>
</reference>
<comment type="similarity">
    <text evidence="1 3">Belongs to the type-B carboxylesterase/lipase family.</text>
</comment>
<dbReference type="Pfam" id="PF00135">
    <property type="entry name" value="COesterase"/>
    <property type="match status" value="2"/>
</dbReference>
<feature type="domain" description="Carboxylesterase type B" evidence="4">
    <location>
        <begin position="411"/>
        <end position="511"/>
    </location>
</feature>
<protein>
    <recommendedName>
        <fullName evidence="3">Carboxylic ester hydrolase</fullName>
        <ecNumber evidence="3">3.1.1.-</ecNumber>
    </recommendedName>
</protein>
<dbReference type="EMBL" id="MU251263">
    <property type="protein sequence ID" value="KAG9252332.1"/>
    <property type="molecule type" value="Genomic_DNA"/>
</dbReference>
<dbReference type="AlphaFoldDB" id="A0A9P7ZII8"/>
<sequence>MLPHHAVACLLAAAFAAAAPAGHDRHPTVVNTTTGRYAPYLDVSQPNVASFLDIPYAENPAGDLRFAPPVAKSYPGDEVVRATSLPAGCFQYIGPNFRGTIAENLNATLLQHGDFSNTTEDCLRLSVFAPSRAVEDATRKCGQGNHQQDKALPVVVWIHGGGWALGGINVPFQLAPNWVERSQEHIVVQIQYRLNLLGMPDAAGLAETGNNLNLFVLDQRLAVEWVRDNIAVFGGDPERITLWGESAGAYSSDGFLFAYPHDPIVQAVVSDSGNAVAMGSVVTGPSDHSAFSTAAKALGCGGLDPGEELACMRKVPASSIKRYIQADAGQGGAIDDGAVFNAFADNVTIFTDYQRRIKEAGSDFPKHIPLLIGTNTNEGAAVVPYDFPGSETATQLPADLEAIADFFENTLDCSTSVEVQLRAQAGAPTYQYLYDGNFTNISPRPWLGAYHTAELPLVFGTHETYGPSSPFEKLLSEKMQDRWLQFMKDPANGLKAAGWPQTSAGGQRSQIALLGARDEVEQIVDVGSLLMDCPEGSGSS</sequence>
<evidence type="ECO:0000256" key="3">
    <source>
        <dbReference type="RuleBase" id="RU361235"/>
    </source>
</evidence>
<dbReference type="Proteomes" id="UP000887229">
    <property type="component" value="Unassembled WGS sequence"/>
</dbReference>
<dbReference type="SUPFAM" id="SSF53474">
    <property type="entry name" value="alpha/beta-Hydrolases"/>
    <property type="match status" value="1"/>
</dbReference>
<dbReference type="InterPro" id="IPR002018">
    <property type="entry name" value="CarbesteraseB"/>
</dbReference>
<evidence type="ECO:0000256" key="1">
    <source>
        <dbReference type="ARBA" id="ARBA00005964"/>
    </source>
</evidence>
<dbReference type="GO" id="GO:0052689">
    <property type="term" value="F:carboxylic ester hydrolase activity"/>
    <property type="evidence" value="ECO:0007669"/>
    <property type="project" value="TreeGrafter"/>
</dbReference>
<dbReference type="PROSITE" id="PS00122">
    <property type="entry name" value="CARBOXYLESTERASE_B_1"/>
    <property type="match status" value="1"/>
</dbReference>
<dbReference type="InterPro" id="IPR029058">
    <property type="entry name" value="AB_hydrolase_fold"/>
</dbReference>
<keyword evidence="3" id="KW-0732">Signal</keyword>
<feature type="signal peptide" evidence="3">
    <location>
        <begin position="1"/>
        <end position="18"/>
    </location>
</feature>
<dbReference type="InterPro" id="IPR019826">
    <property type="entry name" value="Carboxylesterase_B_AS"/>
</dbReference>
<feature type="domain" description="Carboxylesterase type B" evidence="4">
    <location>
        <begin position="44"/>
        <end position="398"/>
    </location>
</feature>
<dbReference type="GeneID" id="70293287"/>
<dbReference type="PANTHER" id="PTHR43918">
    <property type="entry name" value="ACETYLCHOLINESTERASE"/>
    <property type="match status" value="1"/>
</dbReference>
<dbReference type="InterPro" id="IPR050654">
    <property type="entry name" value="AChE-related_enzymes"/>
</dbReference>
<keyword evidence="6" id="KW-1185">Reference proteome</keyword>
<dbReference type="PANTHER" id="PTHR43918:SF4">
    <property type="entry name" value="CARBOXYLIC ESTER HYDROLASE"/>
    <property type="match status" value="1"/>
</dbReference>